<dbReference type="EC" id="3.1.1.-" evidence="7"/>
<accession>A2EGL4</accession>
<dbReference type="EMBL" id="DS113383">
    <property type="protein sequence ID" value="EAY08209.1"/>
    <property type="molecule type" value="Genomic_DNA"/>
</dbReference>
<evidence type="ECO:0000256" key="1">
    <source>
        <dbReference type="ARBA" id="ARBA00007835"/>
    </source>
</evidence>
<evidence type="ECO:0000256" key="2">
    <source>
        <dbReference type="ARBA" id="ARBA00022729"/>
    </source>
</evidence>
<dbReference type="KEGG" id="tva:4766107"/>
<dbReference type="InterPro" id="IPR007000">
    <property type="entry name" value="PLipase_B-like"/>
</dbReference>
<dbReference type="GO" id="GO:0009395">
    <property type="term" value="P:phospholipid catabolic process"/>
    <property type="evidence" value="ECO:0000318"/>
    <property type="project" value="GO_Central"/>
</dbReference>
<dbReference type="Gene3D" id="3.60.60.30">
    <property type="match status" value="1"/>
</dbReference>
<organism evidence="9 10">
    <name type="scientific">Trichomonas vaginalis (strain ATCC PRA-98 / G3)</name>
    <dbReference type="NCBI Taxonomy" id="412133"/>
    <lineage>
        <taxon>Eukaryota</taxon>
        <taxon>Metamonada</taxon>
        <taxon>Parabasalia</taxon>
        <taxon>Trichomonadida</taxon>
        <taxon>Trichomonadidae</taxon>
        <taxon>Trichomonas</taxon>
    </lineage>
</organism>
<evidence type="ECO:0000256" key="5">
    <source>
        <dbReference type="ARBA" id="ARBA00023098"/>
    </source>
</evidence>
<keyword evidence="8" id="KW-0812">Transmembrane</keyword>
<dbReference type="GO" id="GO:0004620">
    <property type="term" value="F:phospholipase activity"/>
    <property type="evidence" value="ECO:0000318"/>
    <property type="project" value="GO_Central"/>
</dbReference>
<evidence type="ECO:0000256" key="6">
    <source>
        <dbReference type="ARBA" id="ARBA00023180"/>
    </source>
</evidence>
<keyword evidence="3 7" id="KW-0378">Hydrolase</keyword>
<protein>
    <recommendedName>
        <fullName evidence="7">Phospholipase B-like</fullName>
        <ecNumber evidence="7">3.1.1.-</ecNumber>
    </recommendedName>
</protein>
<comment type="similarity">
    <text evidence="1 7">Belongs to the phospholipase B-like family.</text>
</comment>
<dbReference type="OMA" id="LQIYYHY"/>
<keyword evidence="8" id="KW-1133">Transmembrane helix</keyword>
<keyword evidence="5 7" id="KW-0443">Lipid metabolism</keyword>
<evidence type="ECO:0000313" key="10">
    <source>
        <dbReference type="Proteomes" id="UP000001542"/>
    </source>
</evidence>
<dbReference type="VEuPathDB" id="TrichDB:TVAG_308150"/>
<proteinExistence type="inferred from homology"/>
<dbReference type="VEuPathDB" id="TrichDB:TVAGG3_0539790"/>
<keyword evidence="4 7" id="KW-0442">Lipid degradation</keyword>
<gene>
    <name evidence="9" type="ORF">TVAG_308150</name>
</gene>
<dbReference type="AlphaFoldDB" id="A2EGL4"/>
<reference evidence="9" key="1">
    <citation type="submission" date="2006-10" db="EMBL/GenBank/DDBJ databases">
        <authorList>
            <person name="Amadeo P."/>
            <person name="Zhao Q."/>
            <person name="Wortman J."/>
            <person name="Fraser-Liggett C."/>
            <person name="Carlton J."/>
        </authorList>
    </citation>
    <scope>NUCLEOTIDE SEQUENCE</scope>
    <source>
        <strain evidence="9">G3</strain>
    </source>
</reference>
<comment type="function">
    <text evidence="7">Putative phospholipase.</text>
</comment>
<dbReference type="Pfam" id="PF04916">
    <property type="entry name" value="Phospholip_B"/>
    <property type="match status" value="1"/>
</dbReference>
<dbReference type="SMR" id="A2EGL4"/>
<sequence>MLSLAVLVSSKNRTASCRMVDGAIQMKDGIESPYDAYAIYDDDLNTTGWHQIRVVGNENSEPKAMLRCAGAVEGYLAHKEIYQHFYSINEYMEWNTSATSDEERYPPGYAKFVAEHIKYIRQSIDAYPESEYWRMIGLINEQAKGVYEGYLQHPEHKYMSEIDHWCVQAEGDLGDFLKIINLKKIQGGNSGGPTRLSSAPDPKQLGDKCTGLVRLLDDYSDIYFAHDTWSNILALHGTLKEYHLPVKDFAAKTISLSTRPGQIASADDFYLTDSGLMILETTMGIFNDSLFYDITPKGVSTWMRSLLASRMAHNGSEWTQIFVKNNLGTYNNQYLIVDTNKFQRYKKPEKDLLWVIEQSPGTYSMARDITDKLVEKGFFPSFNKPHFPELSKLFMYPEKIAANPATASFWDYNTTARNLLIEREALRLNDFETFKKFMRYNNWQRDLYSNGDPGQMIMSRYDLRYGGLWGDKKPDAGLDTKAAKLTTARSLLTFDAINSPTYDQQPVFDFKAFPEFARIGLPDRWNFTWIKFDSMTYNRCNFTTEKECLKQDYCGWCTYSQQCMAGDEKSPFVSTCDDGWMVYKENPKWAVPVIITCSLIILVFIVVIYAMHFINKRKNA</sequence>
<evidence type="ECO:0000313" key="9">
    <source>
        <dbReference type="EMBL" id="EAY08209.1"/>
    </source>
</evidence>
<dbReference type="eggNOG" id="KOG3774">
    <property type="taxonomic scope" value="Eukaryota"/>
</dbReference>
<evidence type="ECO:0000256" key="7">
    <source>
        <dbReference type="RuleBase" id="RU364138"/>
    </source>
</evidence>
<dbReference type="Proteomes" id="UP000001542">
    <property type="component" value="Unassembled WGS sequence"/>
</dbReference>
<dbReference type="STRING" id="5722.A2EGL4"/>
<keyword evidence="10" id="KW-1185">Reference proteome</keyword>
<dbReference type="RefSeq" id="XP_001320432.1">
    <property type="nucleotide sequence ID" value="XM_001320397.1"/>
</dbReference>
<dbReference type="OrthoDB" id="419508at2759"/>
<reference evidence="9" key="2">
    <citation type="journal article" date="2007" name="Science">
        <title>Draft genome sequence of the sexually transmitted pathogen Trichomonas vaginalis.</title>
        <authorList>
            <person name="Carlton J.M."/>
            <person name="Hirt R.P."/>
            <person name="Silva J.C."/>
            <person name="Delcher A.L."/>
            <person name="Schatz M."/>
            <person name="Zhao Q."/>
            <person name="Wortman J.R."/>
            <person name="Bidwell S.L."/>
            <person name="Alsmark U.C.M."/>
            <person name="Besteiro S."/>
            <person name="Sicheritz-Ponten T."/>
            <person name="Noel C.J."/>
            <person name="Dacks J.B."/>
            <person name="Foster P.G."/>
            <person name="Simillion C."/>
            <person name="Van de Peer Y."/>
            <person name="Miranda-Saavedra D."/>
            <person name="Barton G.J."/>
            <person name="Westrop G.D."/>
            <person name="Mueller S."/>
            <person name="Dessi D."/>
            <person name="Fiori P.L."/>
            <person name="Ren Q."/>
            <person name="Paulsen I."/>
            <person name="Zhang H."/>
            <person name="Bastida-Corcuera F.D."/>
            <person name="Simoes-Barbosa A."/>
            <person name="Brown M.T."/>
            <person name="Hayes R.D."/>
            <person name="Mukherjee M."/>
            <person name="Okumura C.Y."/>
            <person name="Schneider R."/>
            <person name="Smith A.J."/>
            <person name="Vanacova S."/>
            <person name="Villalvazo M."/>
            <person name="Haas B.J."/>
            <person name="Pertea M."/>
            <person name="Feldblyum T.V."/>
            <person name="Utterback T.R."/>
            <person name="Shu C.L."/>
            <person name="Osoegawa K."/>
            <person name="de Jong P.J."/>
            <person name="Hrdy I."/>
            <person name="Horvathova L."/>
            <person name="Zubacova Z."/>
            <person name="Dolezal P."/>
            <person name="Malik S.B."/>
            <person name="Logsdon J.M. Jr."/>
            <person name="Henze K."/>
            <person name="Gupta A."/>
            <person name="Wang C.C."/>
            <person name="Dunne R.L."/>
            <person name="Upcroft J.A."/>
            <person name="Upcroft P."/>
            <person name="White O."/>
            <person name="Salzberg S.L."/>
            <person name="Tang P."/>
            <person name="Chiu C.-H."/>
            <person name="Lee Y.-S."/>
            <person name="Embley T.M."/>
            <person name="Coombs G.H."/>
            <person name="Mottram J.C."/>
            <person name="Tachezy J."/>
            <person name="Fraser-Liggett C.M."/>
            <person name="Johnson P.J."/>
        </authorList>
    </citation>
    <scope>NUCLEOTIDE SEQUENCE [LARGE SCALE GENOMIC DNA]</scope>
    <source>
        <strain evidence="9">G3</strain>
    </source>
</reference>
<dbReference type="PANTHER" id="PTHR12370">
    <property type="entry name" value="PHOSPHOLIPASE B-RELATED"/>
    <property type="match status" value="1"/>
</dbReference>
<evidence type="ECO:0000256" key="3">
    <source>
        <dbReference type="ARBA" id="ARBA00022801"/>
    </source>
</evidence>
<keyword evidence="2" id="KW-0732">Signal</keyword>
<feature type="transmembrane region" description="Helical" evidence="8">
    <location>
        <begin position="589"/>
        <end position="611"/>
    </location>
</feature>
<dbReference type="GO" id="GO:0005576">
    <property type="term" value="C:extracellular region"/>
    <property type="evidence" value="ECO:0000318"/>
    <property type="project" value="GO_Central"/>
</dbReference>
<evidence type="ECO:0000256" key="8">
    <source>
        <dbReference type="SAM" id="Phobius"/>
    </source>
</evidence>
<keyword evidence="6" id="KW-0325">Glycoprotein</keyword>
<dbReference type="PANTHER" id="PTHR12370:SF3">
    <property type="entry name" value="PHOSPHOLIPASE B-LIKE 2-RELATED"/>
    <property type="match status" value="1"/>
</dbReference>
<evidence type="ECO:0000256" key="4">
    <source>
        <dbReference type="ARBA" id="ARBA00022963"/>
    </source>
</evidence>
<name>A2EGL4_TRIV3</name>
<dbReference type="InParanoid" id="A2EGL4"/>
<keyword evidence="8" id="KW-0472">Membrane</keyword>